<keyword evidence="3" id="KW-1185">Reference proteome</keyword>
<evidence type="ECO:0000256" key="1">
    <source>
        <dbReference type="SAM" id="SignalP"/>
    </source>
</evidence>
<evidence type="ECO:0008006" key="4">
    <source>
        <dbReference type="Google" id="ProtNLM"/>
    </source>
</evidence>
<organism evidence="2 3">
    <name type="scientific">Meloidogyne graminicola</name>
    <dbReference type="NCBI Taxonomy" id="189291"/>
    <lineage>
        <taxon>Eukaryota</taxon>
        <taxon>Metazoa</taxon>
        <taxon>Ecdysozoa</taxon>
        <taxon>Nematoda</taxon>
        <taxon>Chromadorea</taxon>
        <taxon>Rhabditida</taxon>
        <taxon>Tylenchina</taxon>
        <taxon>Tylenchomorpha</taxon>
        <taxon>Tylenchoidea</taxon>
        <taxon>Meloidogynidae</taxon>
        <taxon>Meloidogyninae</taxon>
        <taxon>Meloidogyne</taxon>
    </lineage>
</organism>
<evidence type="ECO:0000313" key="3">
    <source>
        <dbReference type="Proteomes" id="UP000605970"/>
    </source>
</evidence>
<keyword evidence="1" id="KW-0732">Signal</keyword>
<name>A0A8T0A2K9_9BILA</name>
<dbReference type="AlphaFoldDB" id="A0A8T0A2K9"/>
<reference evidence="2" key="1">
    <citation type="journal article" date="2020" name="Ecol. Evol.">
        <title>Genome structure and content of the rice root-knot nematode (Meloidogyne graminicola).</title>
        <authorList>
            <person name="Phan N.T."/>
            <person name="Danchin E.G.J."/>
            <person name="Klopp C."/>
            <person name="Perfus-Barbeoch L."/>
            <person name="Kozlowski D.K."/>
            <person name="Koutsovoulos G.D."/>
            <person name="Lopez-Roques C."/>
            <person name="Bouchez O."/>
            <person name="Zahm M."/>
            <person name="Besnard G."/>
            <person name="Bellafiore S."/>
        </authorList>
    </citation>
    <scope>NUCLEOTIDE SEQUENCE</scope>
    <source>
        <strain evidence="2">VN-18</strain>
    </source>
</reference>
<comment type="caution">
    <text evidence="2">The sequence shown here is derived from an EMBL/GenBank/DDBJ whole genome shotgun (WGS) entry which is preliminary data.</text>
</comment>
<proteinExistence type="predicted"/>
<protein>
    <recommendedName>
        <fullName evidence="4">F-box domain-containing protein</fullName>
    </recommendedName>
</protein>
<evidence type="ECO:0000313" key="2">
    <source>
        <dbReference type="EMBL" id="KAF7639645.1"/>
    </source>
</evidence>
<feature type="chain" id="PRO_5035862831" description="F-box domain-containing protein" evidence="1">
    <location>
        <begin position="27"/>
        <end position="222"/>
    </location>
</feature>
<accession>A0A8T0A2K9</accession>
<dbReference type="OrthoDB" id="5904133at2759"/>
<sequence length="222" mass="26421">MIFYFLCGFSFLFVLLLMKKWQGSLARNLSNQNAFSARNLSNEIKFDIFKCLNFKGLTVIQKTNRFLNQFVEDYRNDLVLQNVYNFELVHKLVIKREEYGYIEVDVELVLEDFSLSDELKNKWEYAISVHIPLYLSYNEPCKAVIRINRVDRLLLRLPYYPKNIKEMLIIRSWLKRLSNCIFNDATFDNIIFNPGCMSILIYAMGRLRVKQLRTTLAGIYYK</sequence>
<dbReference type="Proteomes" id="UP000605970">
    <property type="component" value="Unassembled WGS sequence"/>
</dbReference>
<gene>
    <name evidence="2" type="ORF">Mgra_00000970</name>
</gene>
<feature type="signal peptide" evidence="1">
    <location>
        <begin position="1"/>
        <end position="26"/>
    </location>
</feature>
<dbReference type="EMBL" id="JABEBT010000004">
    <property type="protein sequence ID" value="KAF7639645.1"/>
    <property type="molecule type" value="Genomic_DNA"/>
</dbReference>